<evidence type="ECO:0000313" key="9">
    <source>
        <dbReference type="EMBL" id="MBP1988450.1"/>
    </source>
</evidence>
<evidence type="ECO:0000313" key="10">
    <source>
        <dbReference type="Proteomes" id="UP001519287"/>
    </source>
</evidence>
<keyword evidence="4 7" id="KW-0812">Transmembrane</keyword>
<dbReference type="RefSeq" id="WP_312894320.1">
    <property type="nucleotide sequence ID" value="NZ_JAGGLB010000001.1"/>
</dbReference>
<comment type="similarity">
    <text evidence="7">Belongs to the binding-protein-dependent transport system permease family.</text>
</comment>
<dbReference type="PANTHER" id="PTHR43005">
    <property type="entry name" value="BLR7065 PROTEIN"/>
    <property type="match status" value="1"/>
</dbReference>
<keyword evidence="10" id="KW-1185">Reference proteome</keyword>
<evidence type="ECO:0000259" key="8">
    <source>
        <dbReference type="PROSITE" id="PS50928"/>
    </source>
</evidence>
<evidence type="ECO:0000256" key="5">
    <source>
        <dbReference type="ARBA" id="ARBA00022989"/>
    </source>
</evidence>
<dbReference type="InterPro" id="IPR000515">
    <property type="entry name" value="MetI-like"/>
</dbReference>
<gene>
    <name evidence="9" type="ORF">J2Z66_000045</name>
</gene>
<dbReference type="EMBL" id="JAGGLB010000001">
    <property type="protein sequence ID" value="MBP1988450.1"/>
    <property type="molecule type" value="Genomic_DNA"/>
</dbReference>
<evidence type="ECO:0000256" key="3">
    <source>
        <dbReference type="ARBA" id="ARBA00022475"/>
    </source>
</evidence>
<accession>A0ABS4IMQ6</accession>
<evidence type="ECO:0000256" key="2">
    <source>
        <dbReference type="ARBA" id="ARBA00022448"/>
    </source>
</evidence>
<dbReference type="Gene3D" id="1.10.3720.10">
    <property type="entry name" value="MetI-like"/>
    <property type="match status" value="1"/>
</dbReference>
<dbReference type="CDD" id="cd06261">
    <property type="entry name" value="TM_PBP2"/>
    <property type="match status" value="1"/>
</dbReference>
<keyword evidence="2 7" id="KW-0813">Transport</keyword>
<dbReference type="Pfam" id="PF00528">
    <property type="entry name" value="BPD_transp_1"/>
    <property type="match status" value="1"/>
</dbReference>
<dbReference type="PROSITE" id="PS50928">
    <property type="entry name" value="ABC_TM1"/>
    <property type="match status" value="1"/>
</dbReference>
<keyword evidence="3" id="KW-1003">Cell membrane</keyword>
<organism evidence="9 10">
    <name type="scientific">Paenibacillus eucommiae</name>
    <dbReference type="NCBI Taxonomy" id="1355755"/>
    <lineage>
        <taxon>Bacteria</taxon>
        <taxon>Bacillati</taxon>
        <taxon>Bacillota</taxon>
        <taxon>Bacilli</taxon>
        <taxon>Bacillales</taxon>
        <taxon>Paenibacillaceae</taxon>
        <taxon>Paenibacillus</taxon>
    </lineage>
</organism>
<feature type="transmembrane region" description="Helical" evidence="7">
    <location>
        <begin position="134"/>
        <end position="154"/>
    </location>
</feature>
<comment type="subcellular location">
    <subcellularLocation>
        <location evidence="1 7">Cell membrane</location>
        <topology evidence="1 7">Multi-pass membrane protein</topology>
    </subcellularLocation>
</comment>
<reference evidence="9 10" key="1">
    <citation type="submission" date="2021-03" db="EMBL/GenBank/DDBJ databases">
        <title>Genomic Encyclopedia of Type Strains, Phase IV (KMG-IV): sequencing the most valuable type-strain genomes for metagenomic binning, comparative biology and taxonomic classification.</title>
        <authorList>
            <person name="Goeker M."/>
        </authorList>
    </citation>
    <scope>NUCLEOTIDE SEQUENCE [LARGE SCALE GENOMIC DNA]</scope>
    <source>
        <strain evidence="9 10">DSM 26048</strain>
    </source>
</reference>
<protein>
    <submittedName>
        <fullName evidence="9">Multiple sugar transport system permease protein</fullName>
    </submittedName>
</protein>
<dbReference type="InterPro" id="IPR035906">
    <property type="entry name" value="MetI-like_sf"/>
</dbReference>
<name>A0ABS4IMQ6_9BACL</name>
<evidence type="ECO:0000256" key="6">
    <source>
        <dbReference type="ARBA" id="ARBA00023136"/>
    </source>
</evidence>
<dbReference type="PANTHER" id="PTHR43005:SF1">
    <property type="entry name" value="SPERMIDINE_PUTRESCINE TRANSPORT SYSTEM PERMEASE PROTEIN"/>
    <property type="match status" value="1"/>
</dbReference>
<keyword evidence="5 7" id="KW-1133">Transmembrane helix</keyword>
<feature type="transmembrane region" description="Helical" evidence="7">
    <location>
        <begin position="218"/>
        <end position="239"/>
    </location>
</feature>
<proteinExistence type="inferred from homology"/>
<feature type="transmembrane region" description="Helical" evidence="7">
    <location>
        <begin position="326"/>
        <end position="344"/>
    </location>
</feature>
<keyword evidence="6 7" id="KW-0472">Membrane</keyword>
<dbReference type="SUPFAM" id="SSF161098">
    <property type="entry name" value="MetI-like"/>
    <property type="match status" value="1"/>
</dbReference>
<feature type="transmembrane region" description="Helical" evidence="7">
    <location>
        <begin position="166"/>
        <end position="187"/>
    </location>
</feature>
<evidence type="ECO:0000256" key="4">
    <source>
        <dbReference type="ARBA" id="ARBA00022692"/>
    </source>
</evidence>
<comment type="caution">
    <text evidence="9">The sequence shown here is derived from an EMBL/GenBank/DDBJ whole genome shotgun (WGS) entry which is preliminary data.</text>
</comment>
<keyword evidence="9" id="KW-0762">Sugar transport</keyword>
<feature type="domain" description="ABC transmembrane type-1" evidence="8">
    <location>
        <begin position="128"/>
        <end position="347"/>
    </location>
</feature>
<evidence type="ECO:0000256" key="7">
    <source>
        <dbReference type="RuleBase" id="RU363032"/>
    </source>
</evidence>
<dbReference type="Proteomes" id="UP001519287">
    <property type="component" value="Unassembled WGS sequence"/>
</dbReference>
<sequence length="357" mass="39441">MGNKDHISQSGLVPMEPAASGAARMSSAPSIPGVPGMPGMPVMRDVPTGPLFVRRFRQFVRECWSARLSYLFLAPFLIAFCCFILIPVLMAVVLSVTTFNGFAFPTFIGIDNFIALVTQDVVFMKYTLPNTFKFALIVGPGGYVLSFVFAWLIHQLPRSVRDYFTLAFYAPSMAGGVALSVIWIATFSGDRVGYLNNILLKFGLIETSQLWLQDPKYLMNIMIIVTLWTSMGVGFLAMLGGLQTVNTELYEAGRIDGIKNALQEVYYITIPSMKPQMLFSAVMAIVGTLKAGAISTQLTGLAITPSYSGHLMTNHIDDYAFLRYEWGYASAVSVALLIISYLVMRFCYRLFATKEGE</sequence>
<feature type="transmembrane region" description="Helical" evidence="7">
    <location>
        <begin position="278"/>
        <end position="303"/>
    </location>
</feature>
<evidence type="ECO:0000256" key="1">
    <source>
        <dbReference type="ARBA" id="ARBA00004651"/>
    </source>
</evidence>
<feature type="transmembrane region" description="Helical" evidence="7">
    <location>
        <begin position="70"/>
        <end position="96"/>
    </location>
</feature>